<dbReference type="Pfam" id="PF11171">
    <property type="entry name" value="DUF2958"/>
    <property type="match status" value="1"/>
</dbReference>
<dbReference type="Proteomes" id="UP001548832">
    <property type="component" value="Unassembled WGS sequence"/>
</dbReference>
<evidence type="ECO:0000313" key="1">
    <source>
        <dbReference type="EMBL" id="MET2832192.1"/>
    </source>
</evidence>
<comment type="caution">
    <text evidence="1">The sequence shown here is derived from an EMBL/GenBank/DDBJ whole genome shotgun (WGS) entry which is preliminary data.</text>
</comment>
<reference evidence="1 2" key="1">
    <citation type="submission" date="2024-06" db="EMBL/GenBank/DDBJ databases">
        <authorList>
            <person name="Kim D.-U."/>
        </authorList>
    </citation>
    <scope>NUCLEOTIDE SEQUENCE [LARGE SCALE GENOMIC DNA]</scope>
    <source>
        <strain evidence="1 2">KACC15460</strain>
    </source>
</reference>
<proteinExistence type="predicted"/>
<dbReference type="EMBL" id="JBEWSZ010000008">
    <property type="protein sequence ID" value="MET2832192.1"/>
    <property type="molecule type" value="Genomic_DNA"/>
</dbReference>
<accession>A0ABV2DQE9</accession>
<name>A0ABV2DQE9_9HYPH</name>
<gene>
    <name evidence="1" type="ORF">ABVQ20_35140</name>
</gene>
<evidence type="ECO:0000313" key="2">
    <source>
        <dbReference type="Proteomes" id="UP001548832"/>
    </source>
</evidence>
<organism evidence="1 2">
    <name type="scientific">Mesorhizobium shangrilense</name>
    <dbReference type="NCBI Taxonomy" id="460060"/>
    <lineage>
        <taxon>Bacteria</taxon>
        <taxon>Pseudomonadati</taxon>
        <taxon>Pseudomonadota</taxon>
        <taxon>Alphaproteobacteria</taxon>
        <taxon>Hyphomicrobiales</taxon>
        <taxon>Phyllobacteriaceae</taxon>
        <taxon>Mesorhizobium</taxon>
    </lineage>
</organism>
<sequence>MIPIAQMEKLLENGRASAERGRSLDHFPVVRIISLDTGSEWLLSERSPHNDMLAFGAFFPGDGSVPLMGWVSIPGLIYNRSRAGRLLDFDPDYRPSRPIGAIAPEVRFVGEIPSKP</sequence>
<protein>
    <submittedName>
        <fullName evidence="1">DUF2958 domain-containing protein</fullName>
    </submittedName>
</protein>
<dbReference type="InterPro" id="IPR021341">
    <property type="entry name" value="DUF2958"/>
</dbReference>
<dbReference type="RefSeq" id="WP_258581186.1">
    <property type="nucleotide sequence ID" value="NZ_JBEWSZ010000008.1"/>
</dbReference>
<keyword evidence="2" id="KW-1185">Reference proteome</keyword>